<evidence type="ECO:0000313" key="2">
    <source>
        <dbReference type="EMBL" id="NER27567.1"/>
    </source>
</evidence>
<accession>A0A6B3N7H5</accession>
<dbReference type="Pfam" id="PF13302">
    <property type="entry name" value="Acetyltransf_3"/>
    <property type="match status" value="1"/>
</dbReference>
<sequence length="177" mass="19215">MTLPKLTTTSMTIQIPTLETSRLALIPVENSHLDVYLSLYGNSKVMEHIGEPLDQVAAWKLMATHAGYWVLLGYGGWSVQQTNSGEIIGLTGLNRSQGSLDLEVGWIFKPKTWGRGYATEAGAVALSYAFDTVGAKRVFARMASANYRSISVARKLGMHLDTDLSDSSISVYVAVGN</sequence>
<dbReference type="PANTHER" id="PTHR43792">
    <property type="entry name" value="GNAT FAMILY, PUTATIVE (AFU_ORTHOLOGUE AFUA_3G00765)-RELATED-RELATED"/>
    <property type="match status" value="1"/>
</dbReference>
<dbReference type="PANTHER" id="PTHR43792:SF1">
    <property type="entry name" value="N-ACETYLTRANSFERASE DOMAIN-CONTAINING PROTEIN"/>
    <property type="match status" value="1"/>
</dbReference>
<dbReference type="AlphaFoldDB" id="A0A6B3N7H5"/>
<proteinExistence type="predicted"/>
<protein>
    <submittedName>
        <fullName evidence="2">GNAT family N-acetyltransferase</fullName>
    </submittedName>
</protein>
<dbReference type="GO" id="GO:0016747">
    <property type="term" value="F:acyltransferase activity, transferring groups other than amino-acyl groups"/>
    <property type="evidence" value="ECO:0007669"/>
    <property type="project" value="InterPro"/>
</dbReference>
<comment type="caution">
    <text evidence="2">The sequence shown here is derived from an EMBL/GenBank/DDBJ whole genome shotgun (WGS) entry which is preliminary data.</text>
</comment>
<feature type="domain" description="N-acetyltransferase" evidence="1">
    <location>
        <begin position="22"/>
        <end position="159"/>
    </location>
</feature>
<gene>
    <name evidence="2" type="ORF">F6J89_08010</name>
</gene>
<dbReference type="InterPro" id="IPR000182">
    <property type="entry name" value="GNAT_dom"/>
</dbReference>
<dbReference type="EMBL" id="JAAHFQ010000112">
    <property type="protein sequence ID" value="NER27567.1"/>
    <property type="molecule type" value="Genomic_DNA"/>
</dbReference>
<name>A0A6B3N7H5_9CYAN</name>
<evidence type="ECO:0000259" key="1">
    <source>
        <dbReference type="Pfam" id="PF13302"/>
    </source>
</evidence>
<dbReference type="InterPro" id="IPR016181">
    <property type="entry name" value="Acyl_CoA_acyltransferase"/>
</dbReference>
<dbReference type="Gene3D" id="3.40.630.30">
    <property type="match status" value="1"/>
</dbReference>
<dbReference type="InterPro" id="IPR051531">
    <property type="entry name" value="N-acetyltransferase"/>
</dbReference>
<reference evidence="2" key="1">
    <citation type="submission" date="2019-11" db="EMBL/GenBank/DDBJ databases">
        <title>Genomic insights into an expanded diversity of filamentous marine cyanobacteria reveals the extraordinary biosynthetic potential of Moorea and Okeania.</title>
        <authorList>
            <person name="Ferreira Leao T."/>
            <person name="Wang M."/>
            <person name="Moss N."/>
            <person name="Da Silva R."/>
            <person name="Sanders J."/>
            <person name="Nurk S."/>
            <person name="Gurevich A."/>
            <person name="Humphrey G."/>
            <person name="Reher R."/>
            <person name="Zhu Q."/>
            <person name="Belda-Ferre P."/>
            <person name="Glukhov E."/>
            <person name="Rex R."/>
            <person name="Dorrestein P.C."/>
            <person name="Knight R."/>
            <person name="Pevzner P."/>
            <person name="Gerwick W.H."/>
            <person name="Gerwick L."/>
        </authorList>
    </citation>
    <scope>NUCLEOTIDE SEQUENCE</scope>
    <source>
        <strain evidence="2">SIO1C4</strain>
    </source>
</reference>
<dbReference type="SUPFAM" id="SSF55729">
    <property type="entry name" value="Acyl-CoA N-acyltransferases (Nat)"/>
    <property type="match status" value="1"/>
</dbReference>
<organism evidence="2">
    <name type="scientific">Symploca sp. SIO1C4</name>
    <dbReference type="NCBI Taxonomy" id="2607765"/>
    <lineage>
        <taxon>Bacteria</taxon>
        <taxon>Bacillati</taxon>
        <taxon>Cyanobacteriota</taxon>
        <taxon>Cyanophyceae</taxon>
        <taxon>Coleofasciculales</taxon>
        <taxon>Coleofasciculaceae</taxon>
        <taxon>Symploca</taxon>
    </lineage>
</organism>
<keyword evidence="2" id="KW-0808">Transferase</keyword>